<organism evidence="4 5">
    <name type="scientific">Thalassiosira oceanica</name>
    <name type="common">Marine diatom</name>
    <dbReference type="NCBI Taxonomy" id="159749"/>
    <lineage>
        <taxon>Eukaryota</taxon>
        <taxon>Sar</taxon>
        <taxon>Stramenopiles</taxon>
        <taxon>Ochrophyta</taxon>
        <taxon>Bacillariophyta</taxon>
        <taxon>Coscinodiscophyceae</taxon>
        <taxon>Thalassiosirophycidae</taxon>
        <taxon>Thalassiosirales</taxon>
        <taxon>Thalassiosiraceae</taxon>
        <taxon>Thalassiosira</taxon>
    </lineage>
</organism>
<keyword evidence="2" id="KW-0677">Repeat</keyword>
<feature type="compositionally biased region" description="Basic residues" evidence="3">
    <location>
        <begin position="405"/>
        <end position="415"/>
    </location>
</feature>
<protein>
    <submittedName>
        <fullName evidence="4">Uncharacterized protein</fullName>
    </submittedName>
</protein>
<dbReference type="PANTHER" id="PTHR36489">
    <property type="entry name" value="PROTEIN-COUPLED RECEPTOR GPR1, PUTATIVE-RELATED"/>
    <property type="match status" value="1"/>
</dbReference>
<evidence type="ECO:0000256" key="3">
    <source>
        <dbReference type="SAM" id="MobiDB-lite"/>
    </source>
</evidence>
<dbReference type="Pfam" id="PF04886">
    <property type="entry name" value="PT"/>
    <property type="match status" value="1"/>
</dbReference>
<dbReference type="AlphaFoldDB" id="K0TL39"/>
<evidence type="ECO:0000256" key="1">
    <source>
        <dbReference type="ARBA" id="ARBA00022729"/>
    </source>
</evidence>
<sequence>RLLADQLTSKREGLTLRLGHRPDLPPALLDLPAPHAAVPVRRHEVVRRGSPPERRDAVVARGGYRVVVGGARCGGAGRAGPDELGIRRGCRAERHGGGLEVPSSLVRQQQQCNTYLCKCVLRKCARAAPAPGGCGAEAPDCLQRKASPLSEINFRNFATIASWLRRYFVGVPDGSGSVANQPRVYVGSDLDWEQIVIASTGVSRILSMSRSIERRSLSKQTMRSTSTVAKAAVLLLASSSWLGADSLSTPALEPTSHSERHRELKTCAEIEREKKCETPGCAWKDEVCVDCTSINKQKDCADPGCMWTGSCEAVPTTERPTRSPVTYCAGFDKEKDCPIDMADYMGTGLGCQWNEDGKVCENSPTPMPTVSPTTSPTTSEPTRRPTNEPTTQEPTLNTDQPTSRPTKRPTRHPTRRPTDQPTNEPTGRPTRSPTKEPTVSPTESPTSVPSDSPSVSFLPTMAPIPYIRPARVETRFAAWTDLTDDQKTSAYGLGYDNTTWDQHGTNEVELLDWIGLTDAQRTDAEALGFDLESWDCWMNHYQAYRWIDLANYEVRSKQWWMDLGWSIKSWNSITDPPPSSLLSWFELSEEERYAAAKLCYFKQSWDGGYILYGGFPMARPEFRYRHWFNLSPSARTRASAMGYTTLTWNVHGLDPVESKRWDSLTDKEARNAAVLGFTGTIWDCFINHYRSYSWEELQLYGLDLSYGVLGWNEASWSGQTRAPPSQKRRWSELTSLEREIATSELCYFRDNWDGLDMTPNFGIFPYPKPKQRYVPWSALDADFKRSMSESLLYTEDTWNNLGTAEVEGYSWRQLTARQRYDAMHSLGMHERTWDCFQNHYRALSWDEIELDAQMALEKLGYNSLNYDAGVVPSVFRNSWDRLSSSERDALPDLCYFEDNWDKINLQDVYSDDVPDIGSTDYGSITDLDSSQPGSGVKPSEGNDNFEAMTDDSVAASDVPSQTVDETEVDVSKTVTAPSNGGTVGVSDTPLDLVRPIVQPKDMSSSTLSSRQIKMASFLAAMVFGMLLS</sequence>
<accession>K0TL39</accession>
<feature type="region of interest" description="Disordered" evidence="3">
    <location>
        <begin position="362"/>
        <end position="456"/>
    </location>
</feature>
<gene>
    <name evidence="4" type="ORF">THAOC_07027</name>
</gene>
<keyword evidence="5" id="KW-1185">Reference proteome</keyword>
<reference evidence="4 5" key="1">
    <citation type="journal article" date="2012" name="Genome Biol.">
        <title>Genome and low-iron response of an oceanic diatom adapted to chronic iron limitation.</title>
        <authorList>
            <person name="Lommer M."/>
            <person name="Specht M."/>
            <person name="Roy A.S."/>
            <person name="Kraemer L."/>
            <person name="Andreson R."/>
            <person name="Gutowska M.A."/>
            <person name="Wolf J."/>
            <person name="Bergner S.V."/>
            <person name="Schilhabel M.B."/>
            <person name="Klostermeier U.C."/>
            <person name="Beiko R.G."/>
            <person name="Rosenstiel P."/>
            <person name="Hippler M."/>
            <person name="Laroche J."/>
        </authorList>
    </citation>
    <scope>NUCLEOTIDE SEQUENCE [LARGE SCALE GENOMIC DNA]</scope>
    <source>
        <strain evidence="4 5">CCMP1005</strain>
    </source>
</reference>
<feature type="non-terminal residue" evidence="4">
    <location>
        <position position="1"/>
    </location>
</feature>
<feature type="region of interest" description="Disordered" evidence="3">
    <location>
        <begin position="956"/>
        <end position="987"/>
    </location>
</feature>
<dbReference type="InterPro" id="IPR006970">
    <property type="entry name" value="PT"/>
</dbReference>
<name>K0TL39_THAOC</name>
<evidence type="ECO:0000313" key="5">
    <source>
        <dbReference type="Proteomes" id="UP000266841"/>
    </source>
</evidence>
<feature type="compositionally biased region" description="Low complexity" evidence="3">
    <location>
        <begin position="387"/>
        <end position="404"/>
    </location>
</feature>
<comment type="caution">
    <text evidence="4">The sequence shown here is derived from an EMBL/GenBank/DDBJ whole genome shotgun (WGS) entry which is preliminary data.</text>
</comment>
<feature type="compositionally biased region" description="Polar residues" evidence="3">
    <location>
        <begin position="920"/>
        <end position="933"/>
    </location>
</feature>
<dbReference type="OrthoDB" id="49186at2759"/>
<feature type="region of interest" description="Disordered" evidence="3">
    <location>
        <begin position="920"/>
        <end position="944"/>
    </location>
</feature>
<dbReference type="EMBL" id="AGNL01007130">
    <property type="protein sequence ID" value="EJK71522.1"/>
    <property type="molecule type" value="Genomic_DNA"/>
</dbReference>
<keyword evidence="1" id="KW-0732">Signal</keyword>
<dbReference type="eggNOG" id="ENOG502RUKT">
    <property type="taxonomic scope" value="Eukaryota"/>
</dbReference>
<evidence type="ECO:0000313" key="4">
    <source>
        <dbReference type="EMBL" id="EJK71522.1"/>
    </source>
</evidence>
<dbReference type="PANTHER" id="PTHR36489:SF2">
    <property type="entry name" value="APPLE DOMAIN-CONTAINING PROTEIN"/>
    <property type="match status" value="1"/>
</dbReference>
<proteinExistence type="predicted"/>
<evidence type="ECO:0000256" key="2">
    <source>
        <dbReference type="ARBA" id="ARBA00022737"/>
    </source>
</evidence>
<dbReference type="Proteomes" id="UP000266841">
    <property type="component" value="Unassembled WGS sequence"/>
</dbReference>
<feature type="compositionally biased region" description="Low complexity" evidence="3">
    <location>
        <begin position="362"/>
        <end position="380"/>
    </location>
</feature>
<feature type="compositionally biased region" description="Low complexity" evidence="3">
    <location>
        <begin position="435"/>
        <end position="456"/>
    </location>
</feature>